<feature type="domain" description="Putative regulatory protein FmdB zinc ribbon" evidence="1">
    <location>
        <begin position="1"/>
        <end position="41"/>
    </location>
</feature>
<proteinExistence type="predicted"/>
<evidence type="ECO:0000313" key="2">
    <source>
        <dbReference type="EMBL" id="APW41117.1"/>
    </source>
</evidence>
<dbReference type="Pfam" id="PF09723">
    <property type="entry name" value="Zn_ribbon_8"/>
    <property type="match status" value="1"/>
</dbReference>
<dbReference type="RefSeq" id="WP_037246657.1">
    <property type="nucleotide sequence ID" value="NZ_CP019239.1"/>
</dbReference>
<evidence type="ECO:0000313" key="3">
    <source>
        <dbReference type="Proteomes" id="UP000186110"/>
    </source>
</evidence>
<dbReference type="SMART" id="SM00834">
    <property type="entry name" value="CxxC_CXXC_SSSS"/>
    <property type="match status" value="1"/>
</dbReference>
<dbReference type="Proteomes" id="UP000186110">
    <property type="component" value="Chromosome"/>
</dbReference>
<dbReference type="EMBL" id="CP019239">
    <property type="protein sequence ID" value="APW41117.1"/>
    <property type="molecule type" value="Genomic_DNA"/>
</dbReference>
<gene>
    <name evidence="2" type="ORF">RS694_00195</name>
</gene>
<dbReference type="AlphaFoldDB" id="A0A1P8K545"/>
<reference evidence="2 3" key="1">
    <citation type="submission" date="2017-01" db="EMBL/GenBank/DDBJ databases">
        <authorList>
            <person name="Mah S.A."/>
            <person name="Swanson W.J."/>
            <person name="Moy G.W."/>
            <person name="Vacquier V.D."/>
        </authorList>
    </citation>
    <scope>NUCLEOTIDE SEQUENCE [LARGE SCALE GENOMIC DNA]</scope>
    <source>
        <strain evidence="2 3">DSM 22694</strain>
    </source>
</reference>
<dbReference type="STRING" id="1484693.RS694_00195"/>
<dbReference type="NCBIfam" id="TIGR02605">
    <property type="entry name" value="CxxC_CxxC_SSSS"/>
    <property type="match status" value="1"/>
</dbReference>
<evidence type="ECO:0000259" key="1">
    <source>
        <dbReference type="SMART" id="SM00834"/>
    </source>
</evidence>
<name>A0A1P8K545_9BURK</name>
<sequence>MPTYDYACPDCGPFTAMRTMADSQQPTPCPMCQVPASRVLTAPRFLPRTQRQASPASDNTAGYQRLTHQSGCACCK</sequence>
<protein>
    <recommendedName>
        <fullName evidence="1">Putative regulatory protein FmdB zinc ribbon domain-containing protein</fullName>
    </recommendedName>
</protein>
<organism evidence="2 3">
    <name type="scientific">Rhodoferax saidenbachensis</name>
    <dbReference type="NCBI Taxonomy" id="1484693"/>
    <lineage>
        <taxon>Bacteria</taxon>
        <taxon>Pseudomonadati</taxon>
        <taxon>Pseudomonadota</taxon>
        <taxon>Betaproteobacteria</taxon>
        <taxon>Burkholderiales</taxon>
        <taxon>Comamonadaceae</taxon>
        <taxon>Rhodoferax</taxon>
    </lineage>
</organism>
<keyword evidence="3" id="KW-1185">Reference proteome</keyword>
<dbReference type="KEGG" id="rsb:RS694_00195"/>
<accession>A0A1P8K545</accession>
<dbReference type="InterPro" id="IPR013429">
    <property type="entry name" value="Regulatory_FmdB_Zinc_ribbon"/>
</dbReference>